<dbReference type="EMBL" id="JALHLE010000010">
    <property type="protein sequence ID" value="MCJ2178677.1"/>
    <property type="molecule type" value="Genomic_DNA"/>
</dbReference>
<evidence type="ECO:0000313" key="2">
    <source>
        <dbReference type="Proteomes" id="UP001162880"/>
    </source>
</evidence>
<dbReference type="Proteomes" id="UP001162880">
    <property type="component" value="Unassembled WGS sequence"/>
</dbReference>
<name>A0ABT0B0X6_9SPHN</name>
<accession>A0ABT0B0X6</accession>
<protein>
    <submittedName>
        <fullName evidence="1">Uncharacterized protein</fullName>
    </submittedName>
</protein>
<sequence>MSGAWIGVRAGFDALATQLVRRARTLAAAHLQTRVLAARGDETRWRRPDLIWPLFTKG</sequence>
<dbReference type="RefSeq" id="WP_243992938.1">
    <property type="nucleotide sequence ID" value="NZ_JALHLE010000010.1"/>
</dbReference>
<organism evidence="1 2">
    <name type="scientific">Novosphingobium album</name>
    <name type="common">ex Hu et al. 2023</name>
    <dbReference type="NCBI Taxonomy" id="2930093"/>
    <lineage>
        <taxon>Bacteria</taxon>
        <taxon>Pseudomonadati</taxon>
        <taxon>Pseudomonadota</taxon>
        <taxon>Alphaproteobacteria</taxon>
        <taxon>Sphingomonadales</taxon>
        <taxon>Sphingomonadaceae</taxon>
        <taxon>Novosphingobium</taxon>
    </lineage>
</organism>
<keyword evidence="2" id="KW-1185">Reference proteome</keyword>
<comment type="caution">
    <text evidence="1">The sequence shown here is derived from an EMBL/GenBank/DDBJ whole genome shotgun (WGS) entry which is preliminary data.</text>
</comment>
<proteinExistence type="predicted"/>
<gene>
    <name evidence="1" type="ORF">MTR64_08885</name>
</gene>
<evidence type="ECO:0000313" key="1">
    <source>
        <dbReference type="EMBL" id="MCJ2178677.1"/>
    </source>
</evidence>
<reference evidence="1" key="1">
    <citation type="submission" date="2022-03" db="EMBL/GenBank/DDBJ databases">
        <title>Identification of a novel bacterium isolated from mangrove sediments.</title>
        <authorList>
            <person name="Pan X."/>
        </authorList>
    </citation>
    <scope>NUCLEOTIDE SEQUENCE</scope>
    <source>
        <strain evidence="1">B2580</strain>
    </source>
</reference>